<proteinExistence type="predicted"/>
<comment type="caution">
    <text evidence="1">The sequence shown here is derived from an EMBL/GenBank/DDBJ whole genome shotgun (WGS) entry which is preliminary data.</text>
</comment>
<organism evidence="1">
    <name type="scientific">bioreactor metagenome</name>
    <dbReference type="NCBI Taxonomy" id="1076179"/>
    <lineage>
        <taxon>unclassified sequences</taxon>
        <taxon>metagenomes</taxon>
        <taxon>ecological metagenomes</taxon>
    </lineage>
</organism>
<sequence length="128" mass="13158">MVTLSSRTHLSAFSTSFAVLFLRTSRPRSGSPQIAPIAAAIALPLAPLVPGIPTAIPFLYMLPLTVTLTDATSSLSGSSLHALATASATAPGSVHPSAGLTSFARKSLSVSMIWSLLTNIADLSIHDC</sequence>
<reference evidence="1" key="1">
    <citation type="submission" date="2019-08" db="EMBL/GenBank/DDBJ databases">
        <authorList>
            <person name="Kucharzyk K."/>
            <person name="Murdoch R.W."/>
            <person name="Higgins S."/>
            <person name="Loffler F."/>
        </authorList>
    </citation>
    <scope>NUCLEOTIDE SEQUENCE</scope>
</reference>
<dbReference type="AlphaFoldDB" id="A0A645DIS0"/>
<evidence type="ECO:0000313" key="1">
    <source>
        <dbReference type="EMBL" id="MPM88492.1"/>
    </source>
</evidence>
<gene>
    <name evidence="1" type="ORF">SDC9_135596</name>
</gene>
<dbReference type="EMBL" id="VSSQ01036103">
    <property type="protein sequence ID" value="MPM88492.1"/>
    <property type="molecule type" value="Genomic_DNA"/>
</dbReference>
<name>A0A645DIS0_9ZZZZ</name>
<protein>
    <submittedName>
        <fullName evidence="1">Uncharacterized protein</fullName>
    </submittedName>
</protein>
<accession>A0A645DIS0</accession>